<dbReference type="PANTHER" id="PTHR14963:SF7">
    <property type="entry name" value="RHO GTPASE-ACTIVATING PROTEIN 19"/>
    <property type="match status" value="1"/>
</dbReference>
<keyword evidence="1" id="KW-0343">GTPase activation</keyword>
<proteinExistence type="predicted"/>
<feature type="domain" description="Rho-GAP" evidence="2">
    <location>
        <begin position="30"/>
        <end position="216"/>
    </location>
</feature>
<dbReference type="Proteomes" id="UP001208570">
    <property type="component" value="Unassembled WGS sequence"/>
</dbReference>
<dbReference type="EMBL" id="JAODUP010000800">
    <property type="protein sequence ID" value="KAK2143920.1"/>
    <property type="molecule type" value="Genomic_DNA"/>
</dbReference>
<gene>
    <name evidence="3" type="ORF">LSH36_800g01117</name>
</gene>
<dbReference type="SUPFAM" id="SSF48350">
    <property type="entry name" value="GTPase activation domain, GAP"/>
    <property type="match status" value="1"/>
</dbReference>
<evidence type="ECO:0000313" key="4">
    <source>
        <dbReference type="Proteomes" id="UP001208570"/>
    </source>
</evidence>
<protein>
    <recommendedName>
        <fullName evidence="2">Rho-GAP domain-containing protein</fullName>
    </recommendedName>
</protein>
<sequence length="424" mass="47870">MREHSICEKLRGTACHGRHIYSLIRENKAAELLPVTQETIDMVLPLVDYLNYESNIKQEGLFRKSGHIGRQKLLREKLQNGEDVRMELESGIYSAHDCASVLKGILNDLQEPLLTERHYLANCQVQKMAECKKLQTLQLLVQLLPSENLFLLQCLLGLLNKVAQESSNKMTSENLGTLFAPHLLMPRKISSSEMQAAAGDLTKTVAFMIENAHKLFKLPQPLICDIATYWTQMEESCTDSTDDHIDNIRLRYRRRTDSTDEPIHTSVTFADRQASQRAASQTDTQMELAQLYAYVSSMSPMPKKQRLLKQLNNASGVALGLSPAASGKKHKRTKSFGDSIKRIVSRNHRRRGSSHSLQIQRKLQSLKNTPLSVCVNNYRTEDSHDLENTPILKRSMLSACNTPVATPVRNLFSTGLHECIVSNM</sequence>
<evidence type="ECO:0000259" key="2">
    <source>
        <dbReference type="PROSITE" id="PS50238"/>
    </source>
</evidence>
<name>A0AAD9MSL4_9ANNE</name>
<dbReference type="GO" id="GO:0005096">
    <property type="term" value="F:GTPase activator activity"/>
    <property type="evidence" value="ECO:0007669"/>
    <property type="project" value="UniProtKB-KW"/>
</dbReference>
<keyword evidence="4" id="KW-1185">Reference proteome</keyword>
<dbReference type="PANTHER" id="PTHR14963">
    <property type="entry name" value="RHO GTPASE ACTIVATING PROTEIN 18,19-RELATED"/>
    <property type="match status" value="1"/>
</dbReference>
<evidence type="ECO:0000313" key="3">
    <source>
        <dbReference type="EMBL" id="KAK2143920.1"/>
    </source>
</evidence>
<comment type="caution">
    <text evidence="3">The sequence shown here is derived from an EMBL/GenBank/DDBJ whole genome shotgun (WGS) entry which is preliminary data.</text>
</comment>
<accession>A0AAD9MSL4</accession>
<dbReference type="InterPro" id="IPR000198">
    <property type="entry name" value="RhoGAP_dom"/>
</dbReference>
<dbReference type="Gene3D" id="1.10.555.10">
    <property type="entry name" value="Rho GTPase activation protein"/>
    <property type="match status" value="1"/>
</dbReference>
<dbReference type="GO" id="GO:0007165">
    <property type="term" value="P:signal transduction"/>
    <property type="evidence" value="ECO:0007669"/>
    <property type="project" value="InterPro"/>
</dbReference>
<dbReference type="GO" id="GO:0005737">
    <property type="term" value="C:cytoplasm"/>
    <property type="evidence" value="ECO:0007669"/>
    <property type="project" value="TreeGrafter"/>
</dbReference>
<dbReference type="PROSITE" id="PS50238">
    <property type="entry name" value="RHOGAP"/>
    <property type="match status" value="1"/>
</dbReference>
<dbReference type="SMART" id="SM00324">
    <property type="entry name" value="RhoGAP"/>
    <property type="match status" value="1"/>
</dbReference>
<organism evidence="3 4">
    <name type="scientific">Paralvinella palmiformis</name>
    <dbReference type="NCBI Taxonomy" id="53620"/>
    <lineage>
        <taxon>Eukaryota</taxon>
        <taxon>Metazoa</taxon>
        <taxon>Spiralia</taxon>
        <taxon>Lophotrochozoa</taxon>
        <taxon>Annelida</taxon>
        <taxon>Polychaeta</taxon>
        <taxon>Sedentaria</taxon>
        <taxon>Canalipalpata</taxon>
        <taxon>Terebellida</taxon>
        <taxon>Terebelliformia</taxon>
        <taxon>Alvinellidae</taxon>
        <taxon>Paralvinella</taxon>
    </lineage>
</organism>
<dbReference type="GO" id="GO:0051056">
    <property type="term" value="P:regulation of small GTPase mediated signal transduction"/>
    <property type="evidence" value="ECO:0007669"/>
    <property type="project" value="TreeGrafter"/>
</dbReference>
<reference evidence="3" key="1">
    <citation type="journal article" date="2023" name="Mol. Biol. Evol.">
        <title>Third-Generation Sequencing Reveals the Adaptive Role of the Epigenome in Three Deep-Sea Polychaetes.</title>
        <authorList>
            <person name="Perez M."/>
            <person name="Aroh O."/>
            <person name="Sun Y."/>
            <person name="Lan Y."/>
            <person name="Juniper S.K."/>
            <person name="Young C.R."/>
            <person name="Angers B."/>
            <person name="Qian P.Y."/>
        </authorList>
    </citation>
    <scope>NUCLEOTIDE SEQUENCE</scope>
    <source>
        <strain evidence="3">P08H-3</strain>
    </source>
</reference>
<dbReference type="Pfam" id="PF00620">
    <property type="entry name" value="RhoGAP"/>
    <property type="match status" value="1"/>
</dbReference>
<evidence type="ECO:0000256" key="1">
    <source>
        <dbReference type="ARBA" id="ARBA00022468"/>
    </source>
</evidence>
<dbReference type="InterPro" id="IPR008936">
    <property type="entry name" value="Rho_GTPase_activation_prot"/>
</dbReference>
<dbReference type="AlphaFoldDB" id="A0AAD9MSL4"/>